<comment type="caution">
    <text evidence="2">The sequence shown here is derived from an EMBL/GenBank/DDBJ whole genome shotgun (WGS) entry which is preliminary data.</text>
</comment>
<keyword evidence="3" id="KW-1185">Reference proteome</keyword>
<dbReference type="AlphaFoldDB" id="A0A8J3NM95"/>
<feature type="region of interest" description="Disordered" evidence="1">
    <location>
        <begin position="55"/>
        <end position="90"/>
    </location>
</feature>
<dbReference type="Proteomes" id="UP000601223">
    <property type="component" value="Unassembled WGS sequence"/>
</dbReference>
<evidence type="ECO:0000313" key="2">
    <source>
        <dbReference type="EMBL" id="GIF84971.1"/>
    </source>
</evidence>
<evidence type="ECO:0000256" key="1">
    <source>
        <dbReference type="SAM" id="MobiDB-lite"/>
    </source>
</evidence>
<proteinExistence type="predicted"/>
<gene>
    <name evidence="2" type="ORF">Cba03nite_63200</name>
</gene>
<sequence length="90" mass="9439">MGSRQPRKVSDGQSRSAKSFGSVIADASPREQLLIARLIWASVIGSTRRTLRRGEPMIDHISPVPAPAVTGGTGRAPGAVSARPPVILGR</sequence>
<protein>
    <submittedName>
        <fullName evidence="2">Uncharacterized protein</fullName>
    </submittedName>
</protein>
<reference evidence="2 3" key="1">
    <citation type="submission" date="2021-01" db="EMBL/GenBank/DDBJ databases">
        <title>Whole genome shotgun sequence of Catellatospora bangladeshensis NBRC 107357.</title>
        <authorList>
            <person name="Komaki H."/>
            <person name="Tamura T."/>
        </authorList>
    </citation>
    <scope>NUCLEOTIDE SEQUENCE [LARGE SCALE GENOMIC DNA]</scope>
    <source>
        <strain evidence="2 3">NBRC 107357</strain>
    </source>
</reference>
<accession>A0A8J3NM95</accession>
<organism evidence="2 3">
    <name type="scientific">Catellatospora bangladeshensis</name>
    <dbReference type="NCBI Taxonomy" id="310355"/>
    <lineage>
        <taxon>Bacteria</taxon>
        <taxon>Bacillati</taxon>
        <taxon>Actinomycetota</taxon>
        <taxon>Actinomycetes</taxon>
        <taxon>Micromonosporales</taxon>
        <taxon>Micromonosporaceae</taxon>
        <taxon>Catellatospora</taxon>
    </lineage>
</organism>
<evidence type="ECO:0000313" key="3">
    <source>
        <dbReference type="Proteomes" id="UP000601223"/>
    </source>
</evidence>
<name>A0A8J3NM95_9ACTN</name>
<feature type="region of interest" description="Disordered" evidence="1">
    <location>
        <begin position="1"/>
        <end position="23"/>
    </location>
</feature>
<dbReference type="EMBL" id="BONF01000042">
    <property type="protein sequence ID" value="GIF84971.1"/>
    <property type="molecule type" value="Genomic_DNA"/>
</dbReference>